<evidence type="ECO:0000259" key="2">
    <source>
        <dbReference type="Pfam" id="PF09860"/>
    </source>
</evidence>
<dbReference type="Pfam" id="PF09860">
    <property type="entry name" value="DUF2087"/>
    <property type="match status" value="1"/>
</dbReference>
<dbReference type="CDD" id="cd10451">
    <property type="entry name" value="GIY-YIG_LuxR_like"/>
    <property type="match status" value="1"/>
</dbReference>
<proteinExistence type="predicted"/>
<dbReference type="SUPFAM" id="SSF82771">
    <property type="entry name" value="GIY-YIG endonuclease"/>
    <property type="match status" value="1"/>
</dbReference>
<dbReference type="RefSeq" id="WP_090918971.1">
    <property type="nucleotide sequence ID" value="NZ_FMVM01000006.1"/>
</dbReference>
<evidence type="ECO:0000313" key="3">
    <source>
        <dbReference type="EMBL" id="SCY60020.1"/>
    </source>
</evidence>
<feature type="domain" description="DUF2087" evidence="2">
    <location>
        <begin position="187"/>
        <end position="253"/>
    </location>
</feature>
<feature type="compositionally biased region" description="Polar residues" evidence="1">
    <location>
        <begin position="271"/>
        <end position="289"/>
    </location>
</feature>
<feature type="region of interest" description="Disordered" evidence="1">
    <location>
        <begin position="257"/>
        <end position="318"/>
    </location>
</feature>
<reference evidence="4" key="1">
    <citation type="submission" date="2016-10" db="EMBL/GenBank/DDBJ databases">
        <authorList>
            <person name="Varghese N."/>
            <person name="Submissions S."/>
        </authorList>
    </citation>
    <scope>NUCLEOTIDE SEQUENCE [LARGE SCALE GENOMIC DNA]</scope>
    <source>
        <strain evidence="4">BL9</strain>
    </source>
</reference>
<dbReference type="AlphaFoldDB" id="A0A1G5H9J2"/>
<feature type="compositionally biased region" description="Basic and acidic residues" evidence="1">
    <location>
        <begin position="292"/>
        <end position="318"/>
    </location>
</feature>
<gene>
    <name evidence="3" type="ORF">SAMN05720606_106268</name>
</gene>
<dbReference type="STRING" id="582692.SAMN05720606_106268"/>
<dbReference type="Gene3D" id="3.40.1440.10">
    <property type="entry name" value="GIY-YIG endonuclease"/>
    <property type="match status" value="1"/>
</dbReference>
<dbReference type="InterPro" id="IPR018656">
    <property type="entry name" value="DUF2087"/>
</dbReference>
<protein>
    <recommendedName>
        <fullName evidence="2">DUF2087 domain-containing protein</fullName>
    </recommendedName>
</protein>
<evidence type="ECO:0000313" key="4">
    <source>
        <dbReference type="Proteomes" id="UP000198538"/>
    </source>
</evidence>
<accession>A0A1G5H9J2</accession>
<sequence>MKASDSRLQTASLEEIKRGYVEEGMAYSCICCGFTTEPGIVYPDEGVLYDAVRYMGVHIEKVHGSVFEYLLELDKSVTGLSDVQRGLLAQFYEGKKDAEVQQALGIGSASTIRNHRFVLKEKERQAKIFLALMELLKNKDLHAPATWVSPIMKQGHTIHQRSFEISEEERERVLRSYFPEGISGPMTTFHMQQKHKFIVLTEIAKRFEPRRQYTEKQVNTLLEKVHADYVEIRRYLVDYGLLERKEDGSQYWLGSAAEEQGNGRGDGKQPKGSSAKLTDNSAESLTMEQQVPEERAGKGEKSMNRRKELQEQAKEVKTEAGVYQIRNERNGKVYIDSTPNLKTINGQQFMLQMGSHLNRRLQAEWNEYGESAFTIEVLEVMKKDDNPYADPKDALAKCLESWFEKLEPYGDRGYHGEPKPSN</sequence>
<dbReference type="EMBL" id="FMVM01000006">
    <property type="protein sequence ID" value="SCY60020.1"/>
    <property type="molecule type" value="Genomic_DNA"/>
</dbReference>
<evidence type="ECO:0000256" key="1">
    <source>
        <dbReference type="SAM" id="MobiDB-lite"/>
    </source>
</evidence>
<dbReference type="Proteomes" id="UP000198538">
    <property type="component" value="Unassembled WGS sequence"/>
</dbReference>
<keyword evidence="4" id="KW-1185">Reference proteome</keyword>
<name>A0A1G5H9J2_9BACL</name>
<dbReference type="InterPro" id="IPR035901">
    <property type="entry name" value="GIY-YIG_endonuc_sf"/>
</dbReference>
<organism evidence="3 4">
    <name type="scientific">Paenibacillus polysaccharolyticus</name>
    <dbReference type="NCBI Taxonomy" id="582692"/>
    <lineage>
        <taxon>Bacteria</taxon>
        <taxon>Bacillati</taxon>
        <taxon>Bacillota</taxon>
        <taxon>Bacilli</taxon>
        <taxon>Bacillales</taxon>
        <taxon>Paenibacillaceae</taxon>
        <taxon>Paenibacillus</taxon>
    </lineage>
</organism>